<protein>
    <submittedName>
        <fullName evidence="2">Phage protein</fullName>
    </submittedName>
</protein>
<dbReference type="CDD" id="cd00085">
    <property type="entry name" value="HNHc"/>
    <property type="match status" value="1"/>
</dbReference>
<proteinExistence type="predicted"/>
<sequence>MKKLDLPEKSATESFMACIESVADESLNAQYKTCLSEIDNQGTQYIAQANVGQLYTLPHTNHPRGTDPLILGSLKKSDLTKLYTYRMLQKQPAKSIYDEIMVAAHGKCPFCGGIGHPETLDHYLAKSNYPQFSVLPANLVPACRDCNTGKGHIRAQNAEEQVIHPYFDDNKFFVEKWISAQVIHSSPIVIEYFTAPPRPLVRNRCGTCLYTF</sequence>
<dbReference type="Proteomes" id="UP000231658">
    <property type="component" value="Unassembled WGS sequence"/>
</dbReference>
<dbReference type="OrthoDB" id="9816185at2"/>
<dbReference type="InterPro" id="IPR003615">
    <property type="entry name" value="HNH_nuc"/>
</dbReference>
<accession>A0A1C3RHI9</accession>
<dbReference type="SMART" id="SM00507">
    <property type="entry name" value="HNHc"/>
    <property type="match status" value="1"/>
</dbReference>
<name>A0A1C3RHI9_9PROT</name>
<keyword evidence="3" id="KW-1185">Reference proteome</keyword>
<dbReference type="AlphaFoldDB" id="A0A1C3RHI9"/>
<evidence type="ECO:0000313" key="3">
    <source>
        <dbReference type="Proteomes" id="UP000231658"/>
    </source>
</evidence>
<dbReference type="STRING" id="1867952.MTBPR1_30118"/>
<evidence type="ECO:0000313" key="2">
    <source>
        <dbReference type="EMBL" id="SCA56748.1"/>
    </source>
</evidence>
<feature type="domain" description="HNH nuclease" evidence="1">
    <location>
        <begin position="95"/>
        <end position="148"/>
    </location>
</feature>
<dbReference type="RefSeq" id="WP_083223017.1">
    <property type="nucleotide sequence ID" value="NZ_FLYE01000023.1"/>
</dbReference>
<reference evidence="2 3" key="1">
    <citation type="submission" date="2016-07" db="EMBL/GenBank/DDBJ databases">
        <authorList>
            <person name="Lefevre C.T."/>
        </authorList>
    </citation>
    <scope>NUCLEOTIDE SEQUENCE [LARGE SCALE GENOMIC DNA]</scope>
    <source>
        <strain evidence="2">PR1</strain>
    </source>
</reference>
<gene>
    <name evidence="2" type="ORF">MTBPR1_30118</name>
</gene>
<evidence type="ECO:0000259" key="1">
    <source>
        <dbReference type="SMART" id="SM00507"/>
    </source>
</evidence>
<dbReference type="Gene3D" id="1.10.30.50">
    <property type="match status" value="1"/>
</dbReference>
<organism evidence="2 3">
    <name type="scientific">Candidatus Terasakiella magnetica</name>
    <dbReference type="NCBI Taxonomy" id="1867952"/>
    <lineage>
        <taxon>Bacteria</taxon>
        <taxon>Pseudomonadati</taxon>
        <taxon>Pseudomonadota</taxon>
        <taxon>Alphaproteobacteria</taxon>
        <taxon>Rhodospirillales</taxon>
        <taxon>Terasakiellaceae</taxon>
        <taxon>Terasakiella</taxon>
    </lineage>
</organism>
<dbReference type="EMBL" id="FLYE01000023">
    <property type="protein sequence ID" value="SCA56748.1"/>
    <property type="molecule type" value="Genomic_DNA"/>
</dbReference>